<evidence type="ECO:0008006" key="4">
    <source>
        <dbReference type="Google" id="ProtNLM"/>
    </source>
</evidence>
<evidence type="ECO:0000256" key="1">
    <source>
        <dbReference type="SAM" id="MobiDB-lite"/>
    </source>
</evidence>
<gene>
    <name evidence="2" type="ORF">GCM10010420_55340</name>
</gene>
<proteinExistence type="predicted"/>
<protein>
    <recommendedName>
        <fullName evidence="4">Mycothiol-dependent maleylpyruvate isomerase metal-binding domain-containing protein</fullName>
    </recommendedName>
</protein>
<evidence type="ECO:0000313" key="3">
    <source>
        <dbReference type="Proteomes" id="UP001500058"/>
    </source>
</evidence>
<comment type="caution">
    <text evidence="2">The sequence shown here is derived from an EMBL/GenBank/DDBJ whole genome shotgun (WGS) entry which is preliminary data.</text>
</comment>
<dbReference type="Proteomes" id="UP001500058">
    <property type="component" value="Unassembled WGS sequence"/>
</dbReference>
<evidence type="ECO:0000313" key="2">
    <source>
        <dbReference type="EMBL" id="GAA2417907.1"/>
    </source>
</evidence>
<sequence>MLPAADRAANPGRRTAGRWTSGPRDRAVVQNRGMDVPRLLEAASLLVPEEAATENDLTVNDVWEHLAHDEWEVALQLLEELGDAQPLPLGFWQDLARAAEQMRLDRSAAWCHWRCYETRHGIIRADLALGPADEARRRSPLPGAGVLRPMWNIGNRAPDGGPGLDIAALWVEFAPCLEPGGRAAVRLAPLEPSRWRHLRPGHVITMHEDRTVAGTAVVLDVRRPPAPATA</sequence>
<name>A0ABN3IYZ7_9ACTN</name>
<organism evidence="2 3">
    <name type="scientific">Streptomyces glaucosporus</name>
    <dbReference type="NCBI Taxonomy" id="284044"/>
    <lineage>
        <taxon>Bacteria</taxon>
        <taxon>Bacillati</taxon>
        <taxon>Actinomycetota</taxon>
        <taxon>Actinomycetes</taxon>
        <taxon>Kitasatosporales</taxon>
        <taxon>Streptomycetaceae</taxon>
        <taxon>Streptomyces</taxon>
    </lineage>
</organism>
<dbReference type="EMBL" id="BAAATJ010000041">
    <property type="protein sequence ID" value="GAA2417907.1"/>
    <property type="molecule type" value="Genomic_DNA"/>
</dbReference>
<accession>A0ABN3IYZ7</accession>
<keyword evidence="3" id="KW-1185">Reference proteome</keyword>
<feature type="region of interest" description="Disordered" evidence="1">
    <location>
        <begin position="1"/>
        <end position="22"/>
    </location>
</feature>
<reference evidence="2 3" key="1">
    <citation type="journal article" date="2019" name="Int. J. Syst. Evol. Microbiol.">
        <title>The Global Catalogue of Microorganisms (GCM) 10K type strain sequencing project: providing services to taxonomists for standard genome sequencing and annotation.</title>
        <authorList>
            <consortium name="The Broad Institute Genomics Platform"/>
            <consortium name="The Broad Institute Genome Sequencing Center for Infectious Disease"/>
            <person name="Wu L."/>
            <person name="Ma J."/>
        </authorList>
    </citation>
    <scope>NUCLEOTIDE SEQUENCE [LARGE SCALE GENOMIC DNA]</scope>
    <source>
        <strain evidence="2 3">JCM 6921</strain>
    </source>
</reference>